<dbReference type="GO" id="GO:0003968">
    <property type="term" value="F:RNA-directed RNA polymerase activity"/>
    <property type="evidence" value="ECO:0007669"/>
    <property type="project" value="UniProtKB-KW"/>
</dbReference>
<evidence type="ECO:0000256" key="3">
    <source>
        <dbReference type="ARBA" id="ARBA00022679"/>
    </source>
</evidence>
<evidence type="ECO:0000256" key="8">
    <source>
        <dbReference type="ARBA" id="ARBA00048744"/>
    </source>
</evidence>
<accession>A0A8S5KZ25</accession>
<evidence type="ECO:0000256" key="6">
    <source>
        <dbReference type="ARBA" id="ARBA00022953"/>
    </source>
</evidence>
<keyword evidence="6" id="KW-0693">Viral RNA replication</keyword>
<evidence type="ECO:0000259" key="10">
    <source>
        <dbReference type="PROSITE" id="PS50522"/>
    </source>
</evidence>
<dbReference type="EMBL" id="BK013682">
    <property type="protein sequence ID" value="DAD50982.1"/>
    <property type="molecule type" value="Genomic_RNA"/>
</dbReference>
<feature type="domain" description="RdRp catalytic" evidence="10">
    <location>
        <begin position="259"/>
        <end position="384"/>
    </location>
</feature>
<reference evidence="11" key="1">
    <citation type="submission" date="2020-09" db="EMBL/GenBank/DDBJ databases">
        <title>Leviviricetes taxonomy.</title>
        <authorList>
            <person name="Stockdale S.R."/>
            <person name="Callanan J."/>
            <person name="Adriaenssens E.M."/>
            <person name="Kuhn J.H."/>
            <person name="Rumnieks J."/>
            <person name="Shkoporov A."/>
            <person name="Draper L.A."/>
            <person name="Ross P."/>
            <person name="Hill C."/>
        </authorList>
    </citation>
    <scope>NUCLEOTIDE SEQUENCE</scope>
</reference>
<feature type="binding site" evidence="9">
    <location>
        <position position="274"/>
    </location>
    <ligand>
        <name>Mg(2+)</name>
        <dbReference type="ChEBI" id="CHEBI:18420"/>
        <label>2</label>
    </ligand>
</feature>
<evidence type="ECO:0000313" key="12">
    <source>
        <dbReference type="Proteomes" id="UP000682472"/>
    </source>
</evidence>
<keyword evidence="4" id="KW-0548">Nucleotidyltransferase</keyword>
<keyword evidence="2 11" id="KW-0696">RNA-directed RNA polymerase</keyword>
<dbReference type="InterPro" id="IPR043502">
    <property type="entry name" value="DNA/RNA_pol_sf"/>
</dbReference>
<dbReference type="GO" id="GO:0046872">
    <property type="term" value="F:metal ion binding"/>
    <property type="evidence" value="ECO:0007669"/>
    <property type="project" value="UniProtKB-KW"/>
</dbReference>
<evidence type="ECO:0000256" key="4">
    <source>
        <dbReference type="ARBA" id="ARBA00022695"/>
    </source>
</evidence>
<name>A0A8S5KZ25_9VIRU</name>
<dbReference type="GeneID" id="80398524"/>
<evidence type="ECO:0000313" key="11">
    <source>
        <dbReference type="EMBL" id="DAD50982.1"/>
    </source>
</evidence>
<evidence type="ECO:0000256" key="2">
    <source>
        <dbReference type="ARBA" id="ARBA00022484"/>
    </source>
</evidence>
<proteinExistence type="predicted"/>
<dbReference type="Pfam" id="PF03431">
    <property type="entry name" value="RNA_replicase_B"/>
    <property type="match status" value="1"/>
</dbReference>
<dbReference type="EC" id="2.7.7.48" evidence="1"/>
<sequence>MHTKKPRMNLAARVWKTELGCFLRACEAVDSPRSLTCYLLARSEEWAEYLALSMPDPDREGFADDYLVTEAMRKNPRLPGLAIDRKAVAKARWIEAENACRATNQQLRLYRDGGISIHPRYEHVLTKAQAIVAQVLGKLTPEKLRFAEESFRFGPGATSSCSGRDVVLSRKMVSRFDVTPGLYPYWRSLTRGLWAREITEVSLRSYSTIQFVPKDAKTDRPIGIEPHGNIFVQLGLGNLLRRQLRRYGLNLDNQADKNRQLASRAQKEGLSTIDLSSASDTISLELVWLLLPPDWAYLLDLARTGWSKCDGRLYKLEKFSAMGNGYTFELESLIFMALARACGDDDAVSFGDDIIVRREVSPLLIATLNLFGFSVNERKTYLAGRFFESCGADYHDGVNVRPFYLRGDFHDFTSSVIRICNKLRIYAHRRNNGLGCDIRFLPAWLFCLHRDAKAGRTGIPLDYGDDGLIRNFDEAAPARLRHGHCGFAARVWRVKTKLSGKTDPIGSYLAALHRGHPPATWTIAKSFYVYNDRLRRHDADTDMPRGTLSSYAVEPERGSFGGAAFGTLAVNGWREPGPWC</sequence>
<dbReference type="GO" id="GO:0000166">
    <property type="term" value="F:nucleotide binding"/>
    <property type="evidence" value="ECO:0007669"/>
    <property type="project" value="UniProtKB-KW"/>
</dbReference>
<dbReference type="RefSeq" id="YP_010769492.1">
    <property type="nucleotide sequence ID" value="NC_073991.1"/>
</dbReference>
<evidence type="ECO:0000256" key="7">
    <source>
        <dbReference type="ARBA" id="ARBA00030248"/>
    </source>
</evidence>
<dbReference type="GO" id="GO:0039694">
    <property type="term" value="P:viral RNA genome replication"/>
    <property type="evidence" value="ECO:0007669"/>
    <property type="project" value="InterPro"/>
</dbReference>
<feature type="binding site" evidence="9">
    <location>
        <position position="353"/>
    </location>
    <ligand>
        <name>Mg(2+)</name>
        <dbReference type="ChEBI" id="CHEBI:18420"/>
        <label>2</label>
    </ligand>
</feature>
<dbReference type="KEGG" id="vg:80398524"/>
<dbReference type="InterPro" id="IPR007096">
    <property type="entry name" value="RNA-dir_Rpol_cat_phage"/>
</dbReference>
<keyword evidence="3" id="KW-0808">Transferase</keyword>
<feature type="binding site" evidence="9">
    <location>
        <position position="352"/>
    </location>
    <ligand>
        <name>Mg(2+)</name>
        <dbReference type="ChEBI" id="CHEBI:18420"/>
        <label>2</label>
    </ligand>
</feature>
<organism evidence="11 12">
    <name type="scientific">ssRNA phage SRR6960509_8</name>
    <dbReference type="NCBI Taxonomy" id="2786535"/>
    <lineage>
        <taxon>Viruses</taxon>
        <taxon>Riboviria</taxon>
        <taxon>Orthornavirae</taxon>
        <taxon>Lenarviricota</taxon>
        <taxon>Leviviricetes</taxon>
        <taxon>Norzivirales</taxon>
        <taxon>Fiersviridae</taxon>
        <taxon>Mahqeavirus</taxon>
        <taxon>Mahqeavirus limicola</taxon>
    </lineage>
</organism>
<keyword evidence="5" id="KW-0547">Nucleotide-binding</keyword>
<comment type="catalytic activity">
    <reaction evidence="8">
        <text>RNA(n) + a ribonucleoside 5'-triphosphate = RNA(n+1) + diphosphate</text>
        <dbReference type="Rhea" id="RHEA:21248"/>
        <dbReference type="Rhea" id="RHEA-COMP:14527"/>
        <dbReference type="Rhea" id="RHEA-COMP:17342"/>
        <dbReference type="ChEBI" id="CHEBI:33019"/>
        <dbReference type="ChEBI" id="CHEBI:61557"/>
        <dbReference type="ChEBI" id="CHEBI:140395"/>
        <dbReference type="EC" id="2.7.7.48"/>
    </reaction>
</comment>
<evidence type="ECO:0000256" key="5">
    <source>
        <dbReference type="ARBA" id="ARBA00022741"/>
    </source>
</evidence>
<gene>
    <name evidence="11" type="primary">SRR6960509_8_4</name>
</gene>
<protein>
    <recommendedName>
        <fullName evidence="1">RNA-directed RNA polymerase</fullName>
        <ecNumber evidence="1">2.7.7.48</ecNumber>
    </recommendedName>
    <alternativeName>
        <fullName evidence="7">RNA replicase beta chain</fullName>
    </alternativeName>
</protein>
<comment type="cofactor">
    <cofactor evidence="9">
        <name>Mg(2+)</name>
        <dbReference type="ChEBI" id="CHEBI:18420"/>
    </cofactor>
    <text evidence="9">Binds 2 Mg(2+) per subunit.</text>
</comment>
<dbReference type="Proteomes" id="UP000682472">
    <property type="component" value="Segment"/>
</dbReference>
<evidence type="ECO:0000256" key="1">
    <source>
        <dbReference type="ARBA" id="ARBA00012494"/>
    </source>
</evidence>
<keyword evidence="12" id="KW-1185">Reference proteome</keyword>
<dbReference type="InterPro" id="IPR005093">
    <property type="entry name" value="RNArep_beta"/>
</dbReference>
<dbReference type="PROSITE" id="PS50522">
    <property type="entry name" value="RDRP_PHAGE"/>
    <property type="match status" value="1"/>
</dbReference>
<dbReference type="SUPFAM" id="SSF56672">
    <property type="entry name" value="DNA/RNA polymerases"/>
    <property type="match status" value="1"/>
</dbReference>
<keyword evidence="9" id="KW-0479">Metal-binding</keyword>
<keyword evidence="9" id="KW-0460">Magnesium</keyword>
<evidence type="ECO:0000256" key="9">
    <source>
        <dbReference type="PIRSR" id="PIRSR605093-1"/>
    </source>
</evidence>